<accession>A0A1E3P342</accession>
<keyword evidence="7" id="KW-0131">Cell cycle</keyword>
<dbReference type="Proteomes" id="UP000094112">
    <property type="component" value="Unassembled WGS sequence"/>
</dbReference>
<dbReference type="FunFam" id="1.10.840.10:FF:000019">
    <property type="entry name" value="Guanine nucleotide exchange factor LTE1"/>
    <property type="match status" value="1"/>
</dbReference>
<dbReference type="InterPro" id="IPR001895">
    <property type="entry name" value="RASGEF_cat_dom"/>
</dbReference>
<gene>
    <name evidence="12" type="ORF">WICANDRAFT_83922</name>
</gene>
<evidence type="ECO:0000259" key="11">
    <source>
        <dbReference type="PROSITE" id="PS50009"/>
    </source>
</evidence>
<comment type="subcellular location">
    <subcellularLocation>
        <location evidence="1">Bud</location>
    </subcellularLocation>
    <subcellularLocation>
        <location evidence="2">Cytoplasm</location>
    </subcellularLocation>
</comment>
<keyword evidence="3" id="KW-0963">Cytoplasm</keyword>
<evidence type="ECO:0000313" key="12">
    <source>
        <dbReference type="EMBL" id="ODQ59906.1"/>
    </source>
</evidence>
<comment type="similarity">
    <text evidence="8">Belongs to the LTE1 family.</text>
</comment>
<dbReference type="InterPro" id="IPR019804">
    <property type="entry name" value="Ras_G-nucl-exch_fac_CS"/>
</dbReference>
<dbReference type="PROSITE" id="PS50009">
    <property type="entry name" value="RASGEF_CAT"/>
    <property type="match status" value="1"/>
</dbReference>
<dbReference type="SMART" id="SM00147">
    <property type="entry name" value="RasGEF"/>
    <property type="match status" value="1"/>
</dbReference>
<keyword evidence="5 10" id="KW-0344">Guanine-nucleotide releasing factor</keyword>
<dbReference type="PROSITE" id="PS00720">
    <property type="entry name" value="RASGEF"/>
    <property type="match status" value="1"/>
</dbReference>
<dbReference type="InterPro" id="IPR008937">
    <property type="entry name" value="Ras-like_GEF"/>
</dbReference>
<dbReference type="RefSeq" id="XP_019039113.1">
    <property type="nucleotide sequence ID" value="XM_019185620.1"/>
</dbReference>
<proteinExistence type="inferred from homology"/>
<evidence type="ECO:0000256" key="9">
    <source>
        <dbReference type="ARBA" id="ARBA00070837"/>
    </source>
</evidence>
<sequence length="438" mass="50086">MSTNSIFSDAKRNQLVMVHEEHSVNEGDKLVLRADLDRAKQKLIQQDQDYESSIKLVESSDFAIPYPGVDGDAIAELAAISDDSFQSDPINAALLKLEGTYTINKGSNRSIDSKELQRQVDDLDIKSARNSVFVDQRRKTKLFSLTPVKQKPISIQSSSKILLELLINHKITNEVLSIGNNANHISFILNFDSKTLAQQFTLVEKDCLLEIDWKELIELKWNFNNIVSINSWLELLIQNETIKGIDLCISRFNLTVNWIISEILLTKDITLRKLTIQRFIHIAQNCMMLQNYSTLMEILLALGSDKILKLKNTWRIIEPGDILIYKNLEKISSPFKNFANLRNELNNLKPSKGCVPFLGLHLSDLIFNKEKNSTKNDLINFNKFRTDSKIVKSLIQCIQWSTLYRLDSADEVLSKCLYIKALDEEEMNECLKDIEGTV</sequence>
<dbReference type="GeneID" id="30202866"/>
<dbReference type="GO" id="GO:0005886">
    <property type="term" value="C:plasma membrane"/>
    <property type="evidence" value="ECO:0007669"/>
    <property type="project" value="TreeGrafter"/>
</dbReference>
<keyword evidence="4" id="KW-0132">Cell division</keyword>
<keyword evidence="13" id="KW-1185">Reference proteome</keyword>
<dbReference type="GO" id="GO:0005737">
    <property type="term" value="C:cytoplasm"/>
    <property type="evidence" value="ECO:0007669"/>
    <property type="project" value="UniProtKB-SubCell"/>
</dbReference>
<evidence type="ECO:0000256" key="2">
    <source>
        <dbReference type="ARBA" id="ARBA00004496"/>
    </source>
</evidence>
<dbReference type="PANTHER" id="PTHR23113">
    <property type="entry name" value="GUANINE NUCLEOTIDE EXCHANGE FACTOR"/>
    <property type="match status" value="1"/>
</dbReference>
<dbReference type="CDD" id="cd00155">
    <property type="entry name" value="RasGEF"/>
    <property type="match status" value="1"/>
</dbReference>
<dbReference type="InterPro" id="IPR036964">
    <property type="entry name" value="RASGEF_cat_dom_sf"/>
</dbReference>
<keyword evidence="6" id="KW-0498">Mitosis</keyword>
<dbReference type="SUPFAM" id="SSF48366">
    <property type="entry name" value="Ras GEF"/>
    <property type="match status" value="1"/>
</dbReference>
<evidence type="ECO:0000256" key="6">
    <source>
        <dbReference type="ARBA" id="ARBA00022776"/>
    </source>
</evidence>
<evidence type="ECO:0000256" key="3">
    <source>
        <dbReference type="ARBA" id="ARBA00022490"/>
    </source>
</evidence>
<evidence type="ECO:0000256" key="5">
    <source>
        <dbReference type="ARBA" id="ARBA00022658"/>
    </source>
</evidence>
<reference evidence="12 13" key="1">
    <citation type="journal article" date="2016" name="Proc. Natl. Acad. Sci. U.S.A.">
        <title>Comparative genomics of biotechnologically important yeasts.</title>
        <authorList>
            <person name="Riley R."/>
            <person name="Haridas S."/>
            <person name="Wolfe K.H."/>
            <person name="Lopes M.R."/>
            <person name="Hittinger C.T."/>
            <person name="Goeker M."/>
            <person name="Salamov A.A."/>
            <person name="Wisecaver J.H."/>
            <person name="Long T.M."/>
            <person name="Calvey C.H."/>
            <person name="Aerts A.L."/>
            <person name="Barry K.W."/>
            <person name="Choi C."/>
            <person name="Clum A."/>
            <person name="Coughlan A.Y."/>
            <person name="Deshpande S."/>
            <person name="Douglass A.P."/>
            <person name="Hanson S.J."/>
            <person name="Klenk H.-P."/>
            <person name="LaButti K.M."/>
            <person name="Lapidus A."/>
            <person name="Lindquist E.A."/>
            <person name="Lipzen A.M."/>
            <person name="Meier-Kolthoff J.P."/>
            <person name="Ohm R.A."/>
            <person name="Otillar R.P."/>
            <person name="Pangilinan J.L."/>
            <person name="Peng Y."/>
            <person name="Rokas A."/>
            <person name="Rosa C.A."/>
            <person name="Scheuner C."/>
            <person name="Sibirny A.A."/>
            <person name="Slot J.C."/>
            <person name="Stielow J.B."/>
            <person name="Sun H."/>
            <person name="Kurtzman C.P."/>
            <person name="Blackwell M."/>
            <person name="Grigoriev I.V."/>
            <person name="Jeffries T.W."/>
        </authorList>
    </citation>
    <scope>NUCLEOTIDE SEQUENCE [LARGE SCALE GENOMIC DNA]</scope>
    <source>
        <strain evidence="13">ATCC 58044 / CBS 1984 / NCYC 433 / NRRL Y-366-8</strain>
    </source>
</reference>
<dbReference type="GO" id="GO:0051301">
    <property type="term" value="P:cell division"/>
    <property type="evidence" value="ECO:0007669"/>
    <property type="project" value="UniProtKB-KW"/>
</dbReference>
<evidence type="ECO:0000256" key="4">
    <source>
        <dbReference type="ARBA" id="ARBA00022618"/>
    </source>
</evidence>
<evidence type="ECO:0000256" key="7">
    <source>
        <dbReference type="ARBA" id="ARBA00023306"/>
    </source>
</evidence>
<organism evidence="12 13">
    <name type="scientific">Wickerhamomyces anomalus (strain ATCC 58044 / CBS 1984 / NCYC 433 / NRRL Y-366-8)</name>
    <name type="common">Yeast</name>
    <name type="synonym">Hansenula anomala</name>
    <dbReference type="NCBI Taxonomy" id="683960"/>
    <lineage>
        <taxon>Eukaryota</taxon>
        <taxon>Fungi</taxon>
        <taxon>Dikarya</taxon>
        <taxon>Ascomycota</taxon>
        <taxon>Saccharomycotina</taxon>
        <taxon>Saccharomycetes</taxon>
        <taxon>Phaffomycetales</taxon>
        <taxon>Wickerhamomycetaceae</taxon>
        <taxon>Wickerhamomyces</taxon>
    </lineage>
</organism>
<dbReference type="GO" id="GO:0005933">
    <property type="term" value="C:cellular bud"/>
    <property type="evidence" value="ECO:0007669"/>
    <property type="project" value="UniProtKB-SubCell"/>
</dbReference>
<dbReference type="OrthoDB" id="10254377at2759"/>
<dbReference type="PANTHER" id="PTHR23113:SF363">
    <property type="entry name" value="PROTEIN SON OF SEVENLESS"/>
    <property type="match status" value="1"/>
</dbReference>
<dbReference type="STRING" id="683960.A0A1E3P342"/>
<dbReference type="GO" id="GO:0005085">
    <property type="term" value="F:guanyl-nucleotide exchange factor activity"/>
    <property type="evidence" value="ECO:0007669"/>
    <property type="project" value="UniProtKB-KW"/>
</dbReference>
<dbReference type="InterPro" id="IPR023578">
    <property type="entry name" value="Ras_GEF_dom_sf"/>
</dbReference>
<dbReference type="AlphaFoldDB" id="A0A1E3P342"/>
<dbReference type="Pfam" id="PF00617">
    <property type="entry name" value="RasGEF"/>
    <property type="match status" value="1"/>
</dbReference>
<evidence type="ECO:0000256" key="10">
    <source>
        <dbReference type="PROSITE-ProRule" id="PRU00168"/>
    </source>
</evidence>
<dbReference type="Gene3D" id="1.10.840.10">
    <property type="entry name" value="Ras guanine-nucleotide exchange factors catalytic domain"/>
    <property type="match status" value="1"/>
</dbReference>
<evidence type="ECO:0000256" key="8">
    <source>
        <dbReference type="ARBA" id="ARBA00061443"/>
    </source>
</evidence>
<dbReference type="GO" id="GO:0007265">
    <property type="term" value="P:Ras protein signal transduction"/>
    <property type="evidence" value="ECO:0007669"/>
    <property type="project" value="TreeGrafter"/>
</dbReference>
<dbReference type="EMBL" id="KV454210">
    <property type="protein sequence ID" value="ODQ59906.1"/>
    <property type="molecule type" value="Genomic_DNA"/>
</dbReference>
<name>A0A1E3P342_WICAA</name>
<evidence type="ECO:0000256" key="1">
    <source>
        <dbReference type="ARBA" id="ARBA00004378"/>
    </source>
</evidence>
<protein>
    <recommendedName>
        <fullName evidence="9">Guanine nucleotide exchange factor LTE1</fullName>
    </recommendedName>
</protein>
<evidence type="ECO:0000313" key="13">
    <source>
        <dbReference type="Proteomes" id="UP000094112"/>
    </source>
</evidence>
<feature type="domain" description="Ras-GEF" evidence="11">
    <location>
        <begin position="192"/>
        <end position="431"/>
    </location>
</feature>